<protein>
    <submittedName>
        <fullName evidence="5">DNRLRE domain-containing protein</fullName>
    </submittedName>
</protein>
<evidence type="ECO:0000313" key="5">
    <source>
        <dbReference type="EMBL" id="QHA00910.1"/>
    </source>
</evidence>
<evidence type="ECO:0000259" key="4">
    <source>
        <dbReference type="Pfam" id="PF24517"/>
    </source>
</evidence>
<evidence type="ECO:0000256" key="2">
    <source>
        <dbReference type="ARBA" id="ARBA00022525"/>
    </source>
</evidence>
<dbReference type="Gene3D" id="2.60.120.970">
    <property type="match status" value="1"/>
</dbReference>
<dbReference type="EMBL" id="CP046996">
    <property type="protein sequence ID" value="QHA00910.1"/>
    <property type="molecule type" value="Genomic_DNA"/>
</dbReference>
<proteinExistence type="predicted"/>
<accession>A0A857DHT1</accession>
<dbReference type="InterPro" id="IPR055372">
    <property type="entry name" value="CBM96"/>
</dbReference>
<evidence type="ECO:0000256" key="1">
    <source>
        <dbReference type="ARBA" id="ARBA00004613"/>
    </source>
</evidence>
<evidence type="ECO:0000313" key="6">
    <source>
        <dbReference type="Proteomes" id="UP000430508"/>
    </source>
</evidence>
<gene>
    <name evidence="5" type="ORF">GQ588_09825</name>
</gene>
<keyword evidence="2" id="KW-0964">Secreted</keyword>
<sequence>MIHTFYAAADAYITNLTPTANNGKTGTMYTGLDPYSGSIYRNLLRFDLSMLEPNITIQKAVLRLYLSTRYQAGMPQQLDIYRLTDAFEETAVTWDNAPGSILTPDYTLVDDNNPNGYIDITITDLVKDWYITPADNYGIMLQTTEHANSLLAFRTREYAESAMWPMLIIEYSLTHTVIYTSPVIGDFSYLSTSFVLEGHALETAYTITYDSSAPTAGLAIVEQSQDDDTWAQSTSISLDPGETRTMNISARMVYERLSFVNAASAAMTNTVGSTIDVNTNIDNSNETALRYESSNTLLPIDPDTGVMTLAVADTTTIIITTKYLDKFNYFSFEVIAAP</sequence>
<feature type="domain" description="Carbohydrate-binding module family 96" evidence="4">
    <location>
        <begin position="3"/>
        <end position="162"/>
    </location>
</feature>
<dbReference type="NCBIfam" id="NF033679">
    <property type="entry name" value="DNRLRE_dom"/>
    <property type="match status" value="1"/>
</dbReference>
<keyword evidence="3" id="KW-0732">Signal</keyword>
<name>A0A857DHT1_9FIRM</name>
<comment type="subcellular location">
    <subcellularLocation>
        <location evidence="1">Secreted</location>
    </subcellularLocation>
</comment>
<organism evidence="5 6">
    <name type="scientific">Dehalobacter restrictus</name>
    <dbReference type="NCBI Taxonomy" id="55583"/>
    <lineage>
        <taxon>Bacteria</taxon>
        <taxon>Bacillati</taxon>
        <taxon>Bacillota</taxon>
        <taxon>Clostridia</taxon>
        <taxon>Eubacteriales</taxon>
        <taxon>Desulfitobacteriaceae</taxon>
        <taxon>Dehalobacter</taxon>
    </lineage>
</organism>
<reference evidence="5 6" key="1">
    <citation type="submission" date="2019-12" db="EMBL/GenBank/DDBJ databases">
        <title>Sequence classification of anaerobic respiratory reductive dehalogenases: First we see many, then we see few.</title>
        <authorList>
            <person name="Molenda O."/>
            <person name="Puentes Jacome L.A."/>
            <person name="Cao X."/>
            <person name="Nesbo C.L."/>
            <person name="Tang S."/>
            <person name="Morson N."/>
            <person name="Patron J."/>
            <person name="Lomheim L."/>
            <person name="Wishart D.S."/>
            <person name="Edwards E.A."/>
        </authorList>
    </citation>
    <scope>NUCLEOTIDE SEQUENCE [LARGE SCALE GENOMIC DNA]</scope>
    <source>
        <strain evidence="5 6">12DCA</strain>
    </source>
</reference>
<dbReference type="Pfam" id="PF24517">
    <property type="entry name" value="CBM96"/>
    <property type="match status" value="1"/>
</dbReference>
<dbReference type="AlphaFoldDB" id="A0A857DHT1"/>
<dbReference type="Proteomes" id="UP000430508">
    <property type="component" value="Chromosome"/>
</dbReference>
<dbReference type="GO" id="GO:0005576">
    <property type="term" value="C:extracellular region"/>
    <property type="evidence" value="ECO:0007669"/>
    <property type="project" value="UniProtKB-SubCell"/>
</dbReference>
<evidence type="ECO:0000256" key="3">
    <source>
        <dbReference type="ARBA" id="ARBA00022729"/>
    </source>
</evidence>